<dbReference type="GO" id="GO:0004775">
    <property type="term" value="F:succinate-CoA ligase (ADP-forming) activity"/>
    <property type="evidence" value="ECO:0007669"/>
    <property type="project" value="UniProtKB-UniRule"/>
</dbReference>
<dbReference type="Proteomes" id="UP000538566">
    <property type="component" value="Unassembled WGS sequence"/>
</dbReference>
<comment type="pathway">
    <text evidence="1 5 8">Carbohydrate metabolism; tricarboxylic acid cycle; succinate from succinyl-CoA (ligase route): step 1/1.</text>
</comment>
<evidence type="ECO:0000313" key="11">
    <source>
        <dbReference type="Proteomes" id="UP000538566"/>
    </source>
</evidence>
<gene>
    <name evidence="5" type="primary">sucD</name>
    <name evidence="10" type="ORF">GGR37_003487</name>
</gene>
<dbReference type="FunFam" id="3.40.50.720:FF:000002">
    <property type="entry name" value="Succinate--CoA ligase [ADP-forming] subunit alpha"/>
    <property type="match status" value="1"/>
</dbReference>
<sequence>MSILVDKNTKVITQGMTGKTGSFHTQAALDYGTQMVGGVTPGKGGTDHIGLPQFNTVAEAKAVTGATASCVYVPPSGCADAILEAIDAEMELIVAITEGVPVLDMVKVKRALSGSKSRLIGPNCPGVLTPNQCKIGIMPGSIFKEGSVGVVSRSGTLTYEAVFQTSAIGLGQTTAVGIGGDPVNGTNFIDVLELFLADEATKSIIMIGEIGGDAEEQAAQFLIDEAKRGRKKPMAGFIAGRTAPPGRRMGHAGAIVSGGKGDAESKIAAMEAAGIKVSSSPSLLGETLAEVLKERV</sequence>
<dbReference type="SMART" id="SM00881">
    <property type="entry name" value="CoA_binding"/>
    <property type="match status" value="1"/>
</dbReference>
<feature type="binding site" evidence="5">
    <location>
        <position position="159"/>
    </location>
    <ligand>
        <name>substrate</name>
        <note>ligand shared with subunit beta</note>
    </ligand>
</feature>
<evidence type="ECO:0000256" key="8">
    <source>
        <dbReference type="RuleBase" id="RU000699"/>
    </source>
</evidence>
<comment type="subunit">
    <text evidence="5 8">Heterotetramer of two alpha and two beta subunits.</text>
</comment>
<feature type="binding site" evidence="5">
    <location>
        <position position="43"/>
    </location>
    <ligand>
        <name>CoA</name>
        <dbReference type="ChEBI" id="CHEBI:57287"/>
    </ligand>
</feature>
<feature type="binding site" evidence="5">
    <location>
        <begin position="96"/>
        <end position="98"/>
    </location>
    <ligand>
        <name>CoA</name>
        <dbReference type="ChEBI" id="CHEBI:57287"/>
    </ligand>
</feature>
<proteinExistence type="inferred from homology"/>
<dbReference type="NCBIfam" id="TIGR01019">
    <property type="entry name" value="sucCoAalpha"/>
    <property type="match status" value="1"/>
</dbReference>
<evidence type="ECO:0000256" key="5">
    <source>
        <dbReference type="HAMAP-Rule" id="MF_01988"/>
    </source>
</evidence>
<dbReference type="OrthoDB" id="9807196at2"/>
<feature type="active site" description="Tele-phosphohistidine intermediate" evidence="5 6">
    <location>
        <position position="251"/>
    </location>
</feature>
<comment type="function">
    <text evidence="5 8">Succinyl-CoA synthetase functions in the citric acid cycle (TCA), coupling the hydrolysis of succinyl-CoA to the synthesis of either ATP or GTP and thus represents the only step of substrate-level phosphorylation in the TCA. The alpha subunit of the enzyme binds the substrates coenzyme A and phosphate, while succinate binding and nucleotide specificity is provided by the beta subunit.</text>
</comment>
<dbReference type="Pfam" id="PF02629">
    <property type="entry name" value="CoA_binding"/>
    <property type="match status" value="1"/>
</dbReference>
<dbReference type="EC" id="6.2.1.5" evidence="5"/>
<dbReference type="SUPFAM" id="SSF52210">
    <property type="entry name" value="Succinyl-CoA synthetase domains"/>
    <property type="match status" value="1"/>
</dbReference>
<evidence type="ECO:0000313" key="10">
    <source>
        <dbReference type="EMBL" id="MBB4615197.1"/>
    </source>
</evidence>
<dbReference type="InterPro" id="IPR016102">
    <property type="entry name" value="Succinyl-CoA_synth-like"/>
</dbReference>
<dbReference type="HAMAP" id="MF_01988">
    <property type="entry name" value="Succ_CoA_alpha"/>
    <property type="match status" value="1"/>
</dbReference>
<dbReference type="InterPro" id="IPR036291">
    <property type="entry name" value="NAD(P)-bd_dom_sf"/>
</dbReference>
<comment type="catalytic activity">
    <reaction evidence="5">
        <text>GTP + succinate + CoA = succinyl-CoA + GDP + phosphate</text>
        <dbReference type="Rhea" id="RHEA:22120"/>
        <dbReference type="ChEBI" id="CHEBI:30031"/>
        <dbReference type="ChEBI" id="CHEBI:37565"/>
        <dbReference type="ChEBI" id="CHEBI:43474"/>
        <dbReference type="ChEBI" id="CHEBI:57287"/>
        <dbReference type="ChEBI" id="CHEBI:57292"/>
        <dbReference type="ChEBI" id="CHEBI:58189"/>
    </reaction>
</comment>
<accession>A0A7W7EV84</accession>
<dbReference type="InterPro" id="IPR017440">
    <property type="entry name" value="Cit_synth/succinyl-CoA_lig_AS"/>
</dbReference>
<evidence type="ECO:0000256" key="7">
    <source>
        <dbReference type="RuleBase" id="RU000677"/>
    </source>
</evidence>
<keyword evidence="3 5" id="KW-0436">Ligase</keyword>
<comment type="caution">
    <text evidence="10">The sequence shown here is derived from an EMBL/GenBank/DDBJ whole genome shotgun (WGS) entry which is preliminary data.</text>
</comment>
<dbReference type="NCBIfam" id="NF004230">
    <property type="entry name" value="PRK05678.1"/>
    <property type="match status" value="1"/>
</dbReference>
<comment type="similarity">
    <text evidence="5 7">Belongs to the succinate/malate CoA ligase alpha subunit family.</text>
</comment>
<dbReference type="Gene3D" id="3.40.50.720">
    <property type="entry name" value="NAD(P)-binding Rossmann-like Domain"/>
    <property type="match status" value="1"/>
</dbReference>
<dbReference type="GO" id="GO:0009361">
    <property type="term" value="C:succinate-CoA ligase complex (ADP-forming)"/>
    <property type="evidence" value="ECO:0007669"/>
    <property type="project" value="TreeGrafter"/>
</dbReference>
<dbReference type="PANTHER" id="PTHR11117">
    <property type="entry name" value="SUCCINYL-COA LIGASE SUBUNIT ALPHA"/>
    <property type="match status" value="1"/>
</dbReference>
<keyword evidence="2 5" id="KW-0816">Tricarboxylic acid cycle</keyword>
<dbReference type="InterPro" id="IPR005810">
    <property type="entry name" value="CoA_lig_alpha"/>
</dbReference>
<dbReference type="EMBL" id="JACHOA010000007">
    <property type="protein sequence ID" value="MBB4615197.1"/>
    <property type="molecule type" value="Genomic_DNA"/>
</dbReference>
<protein>
    <recommendedName>
        <fullName evidence="5">Succinate--CoA ligase [ADP-forming] subunit alpha</fullName>
        <ecNumber evidence="5">6.2.1.5</ecNumber>
    </recommendedName>
    <alternativeName>
        <fullName evidence="5">Succinyl-CoA synthetase subunit alpha</fullName>
        <shortName evidence="5">SCS-alpha</shortName>
    </alternativeName>
</protein>
<dbReference type="PROSITE" id="PS01216">
    <property type="entry name" value="SUCCINYL_COA_LIG_1"/>
    <property type="match status" value="1"/>
</dbReference>
<keyword evidence="11" id="KW-1185">Reference proteome</keyword>
<dbReference type="SUPFAM" id="SSF51735">
    <property type="entry name" value="NAD(P)-binding Rossmann-fold domains"/>
    <property type="match status" value="1"/>
</dbReference>
<dbReference type="GO" id="GO:0004776">
    <property type="term" value="F:succinate-CoA ligase (GDP-forming) activity"/>
    <property type="evidence" value="ECO:0007669"/>
    <property type="project" value="TreeGrafter"/>
</dbReference>
<feature type="binding site" evidence="5">
    <location>
        <begin position="17"/>
        <end position="20"/>
    </location>
    <ligand>
        <name>CoA</name>
        <dbReference type="ChEBI" id="CHEBI:57287"/>
    </ligand>
</feature>
<dbReference type="PANTHER" id="PTHR11117:SF2">
    <property type="entry name" value="SUCCINATE--COA LIGASE [ADP_GDP-FORMING] SUBUNIT ALPHA, MITOCHONDRIAL"/>
    <property type="match status" value="1"/>
</dbReference>
<dbReference type="UniPathway" id="UPA00223">
    <property type="reaction ID" value="UER00999"/>
</dbReference>
<dbReference type="AlphaFoldDB" id="A0A7W7EV84"/>
<evidence type="ECO:0000256" key="1">
    <source>
        <dbReference type="ARBA" id="ARBA00005064"/>
    </source>
</evidence>
<keyword evidence="4 5" id="KW-0547">Nucleotide-binding</keyword>
<dbReference type="InterPro" id="IPR005811">
    <property type="entry name" value="SUCC_ACL_C"/>
</dbReference>
<name>A0A7W7EV84_9SPHN</name>
<evidence type="ECO:0000256" key="2">
    <source>
        <dbReference type="ARBA" id="ARBA00022532"/>
    </source>
</evidence>
<feature type="domain" description="CoA-binding" evidence="9">
    <location>
        <begin position="4"/>
        <end position="100"/>
    </location>
</feature>
<dbReference type="PIRSF" id="PIRSF001553">
    <property type="entry name" value="SucCS_alpha"/>
    <property type="match status" value="1"/>
</dbReference>
<dbReference type="FunFam" id="3.40.50.261:FF:000010">
    <property type="entry name" value="Succinate--CoA ligase [ADP-forming] subunit alpha"/>
    <property type="match status" value="1"/>
</dbReference>
<organism evidence="10 11">
    <name type="scientific">Novosphingobium taihuense</name>
    <dbReference type="NCBI Taxonomy" id="260085"/>
    <lineage>
        <taxon>Bacteria</taxon>
        <taxon>Pseudomonadati</taxon>
        <taxon>Pseudomonadota</taxon>
        <taxon>Alphaproteobacteria</taxon>
        <taxon>Sphingomonadales</taxon>
        <taxon>Sphingomonadaceae</taxon>
        <taxon>Novosphingobium</taxon>
    </lineage>
</organism>
<evidence type="ECO:0000256" key="3">
    <source>
        <dbReference type="ARBA" id="ARBA00022598"/>
    </source>
</evidence>
<comment type="catalytic activity">
    <reaction evidence="5 8">
        <text>succinate + ATP + CoA = succinyl-CoA + ADP + phosphate</text>
        <dbReference type="Rhea" id="RHEA:17661"/>
        <dbReference type="ChEBI" id="CHEBI:30031"/>
        <dbReference type="ChEBI" id="CHEBI:30616"/>
        <dbReference type="ChEBI" id="CHEBI:43474"/>
        <dbReference type="ChEBI" id="CHEBI:57287"/>
        <dbReference type="ChEBI" id="CHEBI:57292"/>
        <dbReference type="ChEBI" id="CHEBI:456216"/>
        <dbReference type="EC" id="6.2.1.5"/>
    </reaction>
</comment>
<evidence type="ECO:0000256" key="6">
    <source>
        <dbReference type="PIRSR" id="PIRSR001553-1"/>
    </source>
</evidence>
<dbReference type="Pfam" id="PF00549">
    <property type="entry name" value="Ligase_CoA"/>
    <property type="match status" value="1"/>
</dbReference>
<dbReference type="GO" id="GO:0006099">
    <property type="term" value="P:tricarboxylic acid cycle"/>
    <property type="evidence" value="ECO:0007669"/>
    <property type="project" value="UniProtKB-UniRule"/>
</dbReference>
<dbReference type="GO" id="GO:0000166">
    <property type="term" value="F:nucleotide binding"/>
    <property type="evidence" value="ECO:0007669"/>
    <property type="project" value="UniProtKB-KW"/>
</dbReference>
<dbReference type="RefSeq" id="WP_144906565.1">
    <property type="nucleotide sequence ID" value="NZ_JACHOA010000007.1"/>
</dbReference>
<dbReference type="Gene3D" id="3.40.50.261">
    <property type="entry name" value="Succinyl-CoA synthetase domains"/>
    <property type="match status" value="1"/>
</dbReference>
<dbReference type="PROSITE" id="PS00399">
    <property type="entry name" value="SUCCINYL_COA_LIG_2"/>
    <property type="match status" value="1"/>
</dbReference>
<reference evidence="10 11" key="1">
    <citation type="submission" date="2020-08" db="EMBL/GenBank/DDBJ databases">
        <title>Genomic Encyclopedia of Type Strains, Phase IV (KMG-IV): sequencing the most valuable type-strain genomes for metagenomic binning, comparative biology and taxonomic classification.</title>
        <authorList>
            <person name="Goeker M."/>
        </authorList>
    </citation>
    <scope>NUCLEOTIDE SEQUENCE [LARGE SCALE GENOMIC DNA]</scope>
    <source>
        <strain evidence="10 11">DSM 17507</strain>
    </source>
</reference>
<dbReference type="InterPro" id="IPR033847">
    <property type="entry name" value="Citrt_syn/SCS-alpha_CS"/>
</dbReference>
<dbReference type="PRINTS" id="PR01798">
    <property type="entry name" value="SCOASYNTHASE"/>
</dbReference>
<dbReference type="InterPro" id="IPR003781">
    <property type="entry name" value="CoA-bd"/>
</dbReference>
<evidence type="ECO:0000259" key="9">
    <source>
        <dbReference type="SMART" id="SM00881"/>
    </source>
</evidence>
<evidence type="ECO:0000256" key="4">
    <source>
        <dbReference type="ARBA" id="ARBA00022741"/>
    </source>
</evidence>